<dbReference type="EMBL" id="JARYMX010000002">
    <property type="protein sequence ID" value="KAJ9561355.1"/>
    <property type="molecule type" value="Genomic_DNA"/>
</dbReference>
<dbReference type="AlphaFoldDB" id="A0AA38TUS0"/>
<reference evidence="1" key="1">
    <citation type="submission" date="2023-03" db="EMBL/GenBank/DDBJ databases">
        <title>Chromosome-scale reference genome and RAD-based genetic map of yellow starthistle (Centaurea solstitialis) reveal putative structural variation and QTLs associated with invader traits.</title>
        <authorList>
            <person name="Reatini B."/>
            <person name="Cang F.A."/>
            <person name="Jiang Q."/>
            <person name="Mckibben M.T.W."/>
            <person name="Barker M.S."/>
            <person name="Rieseberg L.H."/>
            <person name="Dlugosch K.M."/>
        </authorList>
    </citation>
    <scope>NUCLEOTIDE SEQUENCE</scope>
    <source>
        <strain evidence="1">CAN-66</strain>
        <tissue evidence="1">Leaf</tissue>
    </source>
</reference>
<evidence type="ECO:0000313" key="1">
    <source>
        <dbReference type="EMBL" id="KAJ9561355.1"/>
    </source>
</evidence>
<proteinExistence type="predicted"/>
<evidence type="ECO:0000313" key="2">
    <source>
        <dbReference type="Proteomes" id="UP001172457"/>
    </source>
</evidence>
<name>A0AA38TUS0_9ASTR</name>
<organism evidence="1 2">
    <name type="scientific">Centaurea solstitialis</name>
    <name type="common">yellow star-thistle</name>
    <dbReference type="NCBI Taxonomy" id="347529"/>
    <lineage>
        <taxon>Eukaryota</taxon>
        <taxon>Viridiplantae</taxon>
        <taxon>Streptophyta</taxon>
        <taxon>Embryophyta</taxon>
        <taxon>Tracheophyta</taxon>
        <taxon>Spermatophyta</taxon>
        <taxon>Magnoliopsida</taxon>
        <taxon>eudicotyledons</taxon>
        <taxon>Gunneridae</taxon>
        <taxon>Pentapetalae</taxon>
        <taxon>asterids</taxon>
        <taxon>campanulids</taxon>
        <taxon>Asterales</taxon>
        <taxon>Asteraceae</taxon>
        <taxon>Carduoideae</taxon>
        <taxon>Cardueae</taxon>
        <taxon>Centaureinae</taxon>
        <taxon>Centaurea</taxon>
    </lineage>
</organism>
<sequence>MVIRVGLEDGKKTMARRRWGRREVDVEGDGWRPEEMLVLLEAMSGRRRWVAGVNFFQSSNALLNEIASVRGEEITYLNENHKKIWSRSKFTEVKCDNITNNISKTFNS</sequence>
<keyword evidence="2" id="KW-1185">Reference proteome</keyword>
<accession>A0AA38TUS0</accession>
<gene>
    <name evidence="1" type="ORF">OSB04_006515</name>
</gene>
<protein>
    <submittedName>
        <fullName evidence="1">Uncharacterized protein</fullName>
    </submittedName>
</protein>
<dbReference type="Proteomes" id="UP001172457">
    <property type="component" value="Chromosome 2"/>
</dbReference>
<comment type="caution">
    <text evidence="1">The sequence shown here is derived from an EMBL/GenBank/DDBJ whole genome shotgun (WGS) entry which is preliminary data.</text>
</comment>